<name>A0A9Q0CNE9_9POAL</name>
<proteinExistence type="predicted"/>
<dbReference type="OrthoDB" id="690234at2759"/>
<comment type="caution">
    <text evidence="2">The sequence shown here is derived from an EMBL/GenBank/DDBJ whole genome shotgun (WGS) entry which is preliminary data.</text>
</comment>
<feature type="domain" description="Reverse transcriptase zinc-binding" evidence="1">
    <location>
        <begin position="175"/>
        <end position="260"/>
    </location>
</feature>
<organism evidence="2 3">
    <name type="scientific">Rhynchospora breviuscula</name>
    <dbReference type="NCBI Taxonomy" id="2022672"/>
    <lineage>
        <taxon>Eukaryota</taxon>
        <taxon>Viridiplantae</taxon>
        <taxon>Streptophyta</taxon>
        <taxon>Embryophyta</taxon>
        <taxon>Tracheophyta</taxon>
        <taxon>Spermatophyta</taxon>
        <taxon>Magnoliopsida</taxon>
        <taxon>Liliopsida</taxon>
        <taxon>Poales</taxon>
        <taxon>Cyperaceae</taxon>
        <taxon>Cyperoideae</taxon>
        <taxon>Rhynchosporeae</taxon>
        <taxon>Rhynchospora</taxon>
    </lineage>
</organism>
<protein>
    <recommendedName>
        <fullName evidence="1">Reverse transcriptase zinc-binding domain-containing protein</fullName>
    </recommendedName>
</protein>
<keyword evidence="3" id="KW-1185">Reference proteome</keyword>
<dbReference type="EMBL" id="JAMQYH010000002">
    <property type="protein sequence ID" value="KAJ1697224.1"/>
    <property type="molecule type" value="Genomic_DNA"/>
</dbReference>
<dbReference type="AlphaFoldDB" id="A0A9Q0CNE9"/>
<reference evidence="2" key="1">
    <citation type="journal article" date="2022" name="Cell">
        <title>Repeat-based holocentromeres influence genome architecture and karyotype evolution.</title>
        <authorList>
            <person name="Hofstatter P.G."/>
            <person name="Thangavel G."/>
            <person name="Lux T."/>
            <person name="Neumann P."/>
            <person name="Vondrak T."/>
            <person name="Novak P."/>
            <person name="Zhang M."/>
            <person name="Costa L."/>
            <person name="Castellani M."/>
            <person name="Scott A."/>
            <person name="Toegelov H."/>
            <person name="Fuchs J."/>
            <person name="Mata-Sucre Y."/>
            <person name="Dias Y."/>
            <person name="Vanzela A.L.L."/>
            <person name="Huettel B."/>
            <person name="Almeida C.C.S."/>
            <person name="Simkova H."/>
            <person name="Souza G."/>
            <person name="Pedrosa-Harand A."/>
            <person name="Macas J."/>
            <person name="Mayer K.F.X."/>
            <person name="Houben A."/>
            <person name="Marques A."/>
        </authorList>
    </citation>
    <scope>NUCLEOTIDE SEQUENCE</scope>
    <source>
        <strain evidence="2">RhyBre1mFocal</strain>
    </source>
</reference>
<accession>A0A9Q0CNE9</accession>
<dbReference type="PANTHER" id="PTHR33116">
    <property type="entry name" value="REVERSE TRANSCRIPTASE ZINC-BINDING DOMAIN-CONTAINING PROTEIN-RELATED-RELATED"/>
    <property type="match status" value="1"/>
</dbReference>
<sequence length="340" mass="39074">MPLLSWDRVCLPKTLGGFSLLDLRLHNISLLLRWWWRLHHHPDTLWSKTARRLFGKRDSNLPPLAWNKKGSFLWNDMFSLRFYFQLSSISVVGNGLSTMFWYNSWGGTPLVYYNSDSKPVSRPCITVRGATPVWHDLLPAPLTSQQSHLFSVATDFNFTQQPDQVFCKWTTHGKYTASSTYKAFISSGKVLSPMRFLWKLKIPPSIKFFLLLLAHGRLLTQDKLLKRNIFCNQGCVLCAHTGCETASHLFFDCAFSIQLWTAIGFPQAGTLSNTGFELQDRLLALFATANNSARTMTLLATALWSLWLERNNRVFRNQSRRLGAIHQWIVNQATIFMKYS</sequence>
<dbReference type="Proteomes" id="UP001151287">
    <property type="component" value="Unassembled WGS sequence"/>
</dbReference>
<evidence type="ECO:0000313" key="2">
    <source>
        <dbReference type="EMBL" id="KAJ1697224.1"/>
    </source>
</evidence>
<gene>
    <name evidence="2" type="ORF">LUZ63_005736</name>
</gene>
<dbReference type="InterPro" id="IPR026960">
    <property type="entry name" value="RVT-Znf"/>
</dbReference>
<evidence type="ECO:0000313" key="3">
    <source>
        <dbReference type="Proteomes" id="UP001151287"/>
    </source>
</evidence>
<evidence type="ECO:0000259" key="1">
    <source>
        <dbReference type="Pfam" id="PF13966"/>
    </source>
</evidence>
<dbReference type="Pfam" id="PF13966">
    <property type="entry name" value="zf-RVT"/>
    <property type="match status" value="1"/>
</dbReference>
<dbReference type="PANTHER" id="PTHR33116:SF78">
    <property type="entry name" value="OS12G0587133 PROTEIN"/>
    <property type="match status" value="1"/>
</dbReference>